<dbReference type="PANTHER" id="PTHR34477:SF5">
    <property type="entry name" value="BSL5627 PROTEIN"/>
    <property type="match status" value="1"/>
</dbReference>
<dbReference type="OrthoDB" id="9807770at2"/>
<dbReference type="KEGG" id="fla:SY85_17170"/>
<evidence type="ECO:0000256" key="1">
    <source>
        <dbReference type="ARBA" id="ARBA00007435"/>
    </source>
</evidence>
<dbReference type="RefSeq" id="WP_066406106.1">
    <property type="nucleotide sequence ID" value="NZ_CP011390.1"/>
</dbReference>
<dbReference type="EMBL" id="CP011390">
    <property type="protein sequence ID" value="ANE51966.1"/>
    <property type="molecule type" value="Genomic_DNA"/>
</dbReference>
<dbReference type="InterPro" id="IPR000305">
    <property type="entry name" value="GIY-YIG_endonuc"/>
</dbReference>
<feature type="domain" description="GIY-YIG" evidence="2">
    <location>
        <begin position="5"/>
        <end position="81"/>
    </location>
</feature>
<proteinExistence type="inferred from homology"/>
<evidence type="ECO:0000259" key="2">
    <source>
        <dbReference type="PROSITE" id="PS50164"/>
    </source>
</evidence>
<dbReference type="SUPFAM" id="SSF82771">
    <property type="entry name" value="GIY-YIG endonuclease"/>
    <property type="match status" value="1"/>
</dbReference>
<protein>
    <recommendedName>
        <fullName evidence="2">GIY-YIG domain-containing protein</fullName>
    </recommendedName>
</protein>
<dbReference type="PROSITE" id="PS50164">
    <property type="entry name" value="GIY_YIG"/>
    <property type="match status" value="1"/>
</dbReference>
<keyword evidence="4" id="KW-1185">Reference proteome</keyword>
<evidence type="ECO:0000313" key="4">
    <source>
        <dbReference type="Proteomes" id="UP000077177"/>
    </source>
</evidence>
<dbReference type="Pfam" id="PF01541">
    <property type="entry name" value="GIY-YIG"/>
    <property type="match status" value="1"/>
</dbReference>
<dbReference type="PANTHER" id="PTHR34477">
    <property type="entry name" value="UPF0213 PROTEIN YHBQ"/>
    <property type="match status" value="1"/>
</dbReference>
<dbReference type="Proteomes" id="UP000077177">
    <property type="component" value="Chromosome"/>
</dbReference>
<sequence>MPKLTSYSVYMLSNVHRSVFYVGVTSDLMRRIWQHKSGEGGKFTSSYKCHLLLYYEAYAHISRAIEREKNLKNWHREWKINLIKQENPEMKDLAADWYN</sequence>
<dbReference type="Gene3D" id="3.40.1440.10">
    <property type="entry name" value="GIY-YIG endonuclease"/>
    <property type="match status" value="1"/>
</dbReference>
<dbReference type="CDD" id="cd10448">
    <property type="entry name" value="GIY-YIG_unchar_3"/>
    <property type="match status" value="1"/>
</dbReference>
<accession>A0A172TY80</accession>
<name>A0A172TY80_9BACT</name>
<evidence type="ECO:0000313" key="3">
    <source>
        <dbReference type="EMBL" id="ANE51966.1"/>
    </source>
</evidence>
<dbReference type="AlphaFoldDB" id="A0A172TY80"/>
<organism evidence="3 4">
    <name type="scientific">Flavisolibacter tropicus</name>
    <dbReference type="NCBI Taxonomy" id="1492898"/>
    <lineage>
        <taxon>Bacteria</taxon>
        <taxon>Pseudomonadati</taxon>
        <taxon>Bacteroidota</taxon>
        <taxon>Chitinophagia</taxon>
        <taxon>Chitinophagales</taxon>
        <taxon>Chitinophagaceae</taxon>
        <taxon>Flavisolibacter</taxon>
    </lineage>
</organism>
<comment type="similarity">
    <text evidence="1">Belongs to the UPF0213 family.</text>
</comment>
<dbReference type="InterPro" id="IPR050190">
    <property type="entry name" value="UPF0213_domain"/>
</dbReference>
<dbReference type="PATRIC" id="fig|1492898.3.peg.3732"/>
<reference evidence="3 4" key="2">
    <citation type="journal article" date="2016" name="Int. J. Syst. Evol. Microbiol.">
        <title>Flavisolibacter tropicus sp. nov., isolated from tropical soil.</title>
        <authorList>
            <person name="Lee J.J."/>
            <person name="Kang M.S."/>
            <person name="Kim G.S."/>
            <person name="Lee C.S."/>
            <person name="Lim S."/>
            <person name="Lee J."/>
            <person name="Roh S.H."/>
            <person name="Kang H."/>
            <person name="Ha J.M."/>
            <person name="Bae S."/>
            <person name="Jung H.Y."/>
            <person name="Kim M.K."/>
        </authorList>
    </citation>
    <scope>NUCLEOTIDE SEQUENCE [LARGE SCALE GENOMIC DNA]</scope>
    <source>
        <strain evidence="3 4">LCS9</strain>
    </source>
</reference>
<dbReference type="InterPro" id="IPR035901">
    <property type="entry name" value="GIY-YIG_endonuc_sf"/>
</dbReference>
<dbReference type="SMART" id="SM00465">
    <property type="entry name" value="GIYc"/>
    <property type="match status" value="1"/>
</dbReference>
<reference evidence="4" key="1">
    <citation type="submission" date="2015-01" db="EMBL/GenBank/DDBJ databases">
        <title>Flavisolibacter sp./LCS9/ whole genome sequencing.</title>
        <authorList>
            <person name="Kim M.K."/>
            <person name="Srinivasan S."/>
            <person name="Lee J.-J."/>
        </authorList>
    </citation>
    <scope>NUCLEOTIDE SEQUENCE [LARGE SCALE GENOMIC DNA]</scope>
    <source>
        <strain evidence="4">LCS9</strain>
    </source>
</reference>
<gene>
    <name evidence="3" type="ORF">SY85_17170</name>
</gene>